<dbReference type="InterPro" id="IPR013989">
    <property type="entry name" value="Dev_and_cell_death_domain"/>
</dbReference>
<dbReference type="GO" id="GO:0034976">
    <property type="term" value="P:response to endoplasmic reticulum stress"/>
    <property type="evidence" value="ECO:0007669"/>
    <property type="project" value="InterPro"/>
</dbReference>
<dbReference type="InterPro" id="IPR044832">
    <property type="entry name" value="NRP-like"/>
</dbReference>
<accession>A0AAN7IAH8</accession>
<evidence type="ECO:0000313" key="3">
    <source>
        <dbReference type="Proteomes" id="UP001324115"/>
    </source>
</evidence>
<dbReference type="PANTHER" id="PTHR46034:SF3">
    <property type="entry name" value="B2 PROTEIN-LIKE"/>
    <property type="match status" value="1"/>
</dbReference>
<sequence>MVNSTNTRKTTNGNSLWQFGTEFQFHQVVATADDYHRWISAASRLAFDNELRMTERYENIDSDGHCRKSNILDLSLKYSEMKIHHPFHGLQPDKWYKTLPSAEMLPRNEVLGSFIFVCNNETMQEDLCRQLFSNFSNLLRYKDSARTITPGIPLFLYNYNSHQLHGVLQFWRNIDPTASEDKKFKGESRFPAQNSIQIKKKCKPLEEDEFRPVLLLLHHNDGPKFRLKLSVPETLALLDFP</sequence>
<dbReference type="AlphaFoldDB" id="A0AAN7IAH8"/>
<evidence type="ECO:0000313" key="2">
    <source>
        <dbReference type="EMBL" id="KAK4562699.1"/>
    </source>
</evidence>
<dbReference type="EMBL" id="JAXUIC010000011">
    <property type="protein sequence ID" value="KAK4562699.1"/>
    <property type="molecule type" value="Genomic_DNA"/>
</dbReference>
<comment type="caution">
    <text evidence="2">The sequence shown here is derived from an EMBL/GenBank/DDBJ whole genome shotgun (WGS) entry which is preliminary data.</text>
</comment>
<dbReference type="PROSITE" id="PS51222">
    <property type="entry name" value="DCD"/>
    <property type="match status" value="1"/>
</dbReference>
<dbReference type="SMART" id="SM00767">
    <property type="entry name" value="DCD"/>
    <property type="match status" value="1"/>
</dbReference>
<proteinExistence type="predicted"/>
<keyword evidence="3" id="KW-1185">Reference proteome</keyword>
<reference evidence="2 3" key="1">
    <citation type="journal article" date="2023" name="G3 (Bethesda)">
        <title>A haplotype-resolved chromosome-scale genome for Quercus rubra L. provides insights into the genetics of adaptive traits for red oak species.</title>
        <authorList>
            <person name="Kapoor B."/>
            <person name="Jenkins J."/>
            <person name="Schmutz J."/>
            <person name="Zhebentyayeva T."/>
            <person name="Kuelheim C."/>
            <person name="Coggeshall M."/>
            <person name="Heim C."/>
            <person name="Lasky J.R."/>
            <person name="Leites L."/>
            <person name="Islam-Faridi N."/>
            <person name="Romero-Severson J."/>
            <person name="DeLeo V.L."/>
            <person name="Lucas S.M."/>
            <person name="Lazic D."/>
            <person name="Gailing O."/>
            <person name="Carlson J."/>
            <person name="Staton M."/>
        </authorList>
    </citation>
    <scope>NUCLEOTIDE SEQUENCE [LARGE SCALE GENOMIC DNA]</scope>
    <source>
        <strain evidence="2">Pseudo-F2</strain>
    </source>
</reference>
<dbReference type="PANTHER" id="PTHR46034">
    <property type="match status" value="1"/>
</dbReference>
<dbReference type="Proteomes" id="UP001324115">
    <property type="component" value="Unassembled WGS sequence"/>
</dbReference>
<feature type="domain" description="DCD" evidence="1">
    <location>
        <begin position="109"/>
        <end position="241"/>
    </location>
</feature>
<name>A0AAN7IAH8_QUERU</name>
<dbReference type="Pfam" id="PF10539">
    <property type="entry name" value="Dev_Cell_Death"/>
    <property type="match status" value="1"/>
</dbReference>
<organism evidence="2 3">
    <name type="scientific">Quercus rubra</name>
    <name type="common">Northern red oak</name>
    <name type="synonym">Quercus borealis</name>
    <dbReference type="NCBI Taxonomy" id="3512"/>
    <lineage>
        <taxon>Eukaryota</taxon>
        <taxon>Viridiplantae</taxon>
        <taxon>Streptophyta</taxon>
        <taxon>Embryophyta</taxon>
        <taxon>Tracheophyta</taxon>
        <taxon>Spermatophyta</taxon>
        <taxon>Magnoliopsida</taxon>
        <taxon>eudicotyledons</taxon>
        <taxon>Gunneridae</taxon>
        <taxon>Pentapetalae</taxon>
        <taxon>rosids</taxon>
        <taxon>fabids</taxon>
        <taxon>Fagales</taxon>
        <taxon>Fagaceae</taxon>
        <taxon>Quercus</taxon>
    </lineage>
</organism>
<protein>
    <recommendedName>
        <fullName evidence="1">DCD domain-containing protein</fullName>
    </recommendedName>
</protein>
<gene>
    <name evidence="2" type="ORF">RGQ29_005269</name>
</gene>
<evidence type="ECO:0000259" key="1">
    <source>
        <dbReference type="PROSITE" id="PS51222"/>
    </source>
</evidence>